<feature type="transmembrane region" description="Helical" evidence="6">
    <location>
        <begin position="17"/>
        <end position="35"/>
    </location>
</feature>
<dbReference type="Pfam" id="PF02687">
    <property type="entry name" value="FtsX"/>
    <property type="match status" value="1"/>
</dbReference>
<feature type="domain" description="ABC3 transporter permease C-terminal" evidence="7">
    <location>
        <begin position="61"/>
        <end position="179"/>
    </location>
</feature>
<protein>
    <submittedName>
        <fullName evidence="8">ABC transporter permease</fullName>
    </submittedName>
</protein>
<keyword evidence="2 6" id="KW-1003">Cell membrane</keyword>
<feature type="transmembrane region" description="Helical" evidence="6">
    <location>
        <begin position="149"/>
        <end position="175"/>
    </location>
</feature>
<evidence type="ECO:0000256" key="2">
    <source>
        <dbReference type="ARBA" id="ARBA00022475"/>
    </source>
</evidence>
<gene>
    <name evidence="8" type="ORF">H9L19_06140</name>
</gene>
<reference evidence="8 9" key="1">
    <citation type="submission" date="2020-08" db="EMBL/GenBank/DDBJ databases">
        <title>Genome sequence of Weissella diestrammenae KACC 16890T.</title>
        <authorList>
            <person name="Hyun D.-W."/>
            <person name="Bae J.-W."/>
        </authorList>
    </citation>
    <scope>NUCLEOTIDE SEQUENCE [LARGE SCALE GENOMIC DNA]</scope>
    <source>
        <strain evidence="8 9">KACC 16890</strain>
    </source>
</reference>
<dbReference type="InterPro" id="IPR052536">
    <property type="entry name" value="ABC-4_Integral_Memb_Prot"/>
</dbReference>
<keyword evidence="3 6" id="KW-0812">Transmembrane</keyword>
<dbReference type="Proteomes" id="UP000515800">
    <property type="component" value="Chromosome"/>
</dbReference>
<keyword evidence="4 6" id="KW-1133">Transmembrane helix</keyword>
<dbReference type="RefSeq" id="WP_187528801.1">
    <property type="nucleotide sequence ID" value="NZ_CP060724.1"/>
</dbReference>
<evidence type="ECO:0000256" key="6">
    <source>
        <dbReference type="PIRNR" id="PIRNR018968"/>
    </source>
</evidence>
<evidence type="ECO:0000256" key="1">
    <source>
        <dbReference type="ARBA" id="ARBA00004651"/>
    </source>
</evidence>
<proteinExistence type="inferred from homology"/>
<name>A0A7G9T4E1_9LACO</name>
<keyword evidence="6" id="KW-0813">Transport</keyword>
<evidence type="ECO:0000256" key="5">
    <source>
        <dbReference type="ARBA" id="ARBA00023136"/>
    </source>
</evidence>
<evidence type="ECO:0000313" key="9">
    <source>
        <dbReference type="Proteomes" id="UP000515800"/>
    </source>
</evidence>
<evidence type="ECO:0000256" key="4">
    <source>
        <dbReference type="ARBA" id="ARBA00022989"/>
    </source>
</evidence>
<dbReference type="EMBL" id="CP060724">
    <property type="protein sequence ID" value="QNN74966.1"/>
    <property type="molecule type" value="Genomic_DNA"/>
</dbReference>
<organism evidence="8 9">
    <name type="scientific">Weissella diestrammenae</name>
    <dbReference type="NCBI Taxonomy" id="1162633"/>
    <lineage>
        <taxon>Bacteria</taxon>
        <taxon>Bacillati</taxon>
        <taxon>Bacillota</taxon>
        <taxon>Bacilli</taxon>
        <taxon>Lactobacillales</taxon>
        <taxon>Lactobacillaceae</taxon>
        <taxon>Weissella</taxon>
    </lineage>
</organism>
<feature type="transmembrane region" description="Helical" evidence="6">
    <location>
        <begin position="286"/>
        <end position="307"/>
    </location>
</feature>
<feature type="transmembrane region" description="Helical" evidence="6">
    <location>
        <begin position="536"/>
        <end position="557"/>
    </location>
</feature>
<dbReference type="InterPro" id="IPR003838">
    <property type="entry name" value="ABC3_permease_C"/>
</dbReference>
<dbReference type="AlphaFoldDB" id="A0A7G9T4E1"/>
<feature type="transmembrane region" description="Helical" evidence="6">
    <location>
        <begin position="569"/>
        <end position="591"/>
    </location>
</feature>
<dbReference type="KEGG" id="wdi:H9L19_06140"/>
<feature type="transmembrane region" description="Helical" evidence="6">
    <location>
        <begin position="198"/>
        <end position="218"/>
    </location>
</feature>
<keyword evidence="9" id="KW-1185">Reference proteome</keyword>
<dbReference type="PANTHER" id="PTHR46795">
    <property type="entry name" value="ABC TRANSPORTER PERMEASE-RELATED-RELATED"/>
    <property type="match status" value="1"/>
</dbReference>
<feature type="transmembrane region" description="Helical" evidence="6">
    <location>
        <begin position="55"/>
        <end position="82"/>
    </location>
</feature>
<comment type="subcellular location">
    <subcellularLocation>
        <location evidence="1 6">Cell membrane</location>
        <topology evidence="1 6">Multi-pass membrane protein</topology>
    </subcellularLocation>
</comment>
<evidence type="ECO:0000313" key="8">
    <source>
        <dbReference type="EMBL" id="QNN74966.1"/>
    </source>
</evidence>
<dbReference type="PANTHER" id="PTHR46795:SF3">
    <property type="entry name" value="ABC TRANSPORTER PERMEASE"/>
    <property type="match status" value="1"/>
</dbReference>
<accession>A0A7G9T4E1</accession>
<dbReference type="InterPro" id="IPR027022">
    <property type="entry name" value="ABC_permease_BceB-typ"/>
</dbReference>
<dbReference type="GO" id="GO:0055085">
    <property type="term" value="P:transmembrane transport"/>
    <property type="evidence" value="ECO:0007669"/>
    <property type="project" value="UniProtKB-UniRule"/>
</dbReference>
<sequence>MLMKLALSGMKSRRRDYIVLFSGLIFSVAIFYMFETIAMNKAFIQSTSSVSVLPIIFHLGSVLLAIITLVYIIYANSFLLSLRQREFGMYMMLGARKNKITQIMFGETLLIGVVAIMSGLILGTGLSAIVSHVLMQALSFQSHAFTAFYVPSIVITVLFFTVLFFVSSVVNAGMLSKMKLINLLKGGKQTERKPVKKVLNWGMFGLAILLLVAGYLALYQVGTGDMKLNGVGIALVTIPVGTYLTYATLVPRIIAGLRHRQHTIERGLTGFTYGQIEFRMTQYSRMLAVVTMLLALALGSVTVGLGFKSNADLITEKSYYYDAVLQNPNGVEKKLLSQTGAQTKYNNYRYKVVDHVVYYQVDDLMKNIPTLTANNKYKKPAAENLVTLTLTPRWEETLMQLYPYYMQAEPFEFKLVDVNSFNQLQAEVQVTRTVKSADFNASQDIWRKIDQIEIKKNHIDSNQYYSRYANMNFLNELSKGTEFMGFFLGVSFLAMMASTLMFKILSGASDDIRRYEMLNKIGAQRSEMAKAIAKEIGYLFILPAILGLIHVVFGLQMFKVILLQPYYHFWIPVMLLGVIYAIYYMITVWLYRSLVLGKQK</sequence>
<evidence type="ECO:0000256" key="3">
    <source>
        <dbReference type="ARBA" id="ARBA00022692"/>
    </source>
</evidence>
<dbReference type="PIRSF" id="PIRSF018968">
    <property type="entry name" value="ABC_permease_BceB"/>
    <property type="match status" value="1"/>
</dbReference>
<feature type="transmembrane region" description="Helical" evidence="6">
    <location>
        <begin position="230"/>
        <end position="250"/>
    </location>
</feature>
<feature type="transmembrane region" description="Helical" evidence="6">
    <location>
        <begin position="483"/>
        <end position="505"/>
    </location>
</feature>
<comment type="similarity">
    <text evidence="6">Belongs to the ABC-4 integral membrane protein family.</text>
</comment>
<evidence type="ECO:0000259" key="7">
    <source>
        <dbReference type="Pfam" id="PF02687"/>
    </source>
</evidence>
<feature type="transmembrane region" description="Helical" evidence="6">
    <location>
        <begin position="103"/>
        <end position="129"/>
    </location>
</feature>
<dbReference type="GO" id="GO:0005886">
    <property type="term" value="C:plasma membrane"/>
    <property type="evidence" value="ECO:0007669"/>
    <property type="project" value="UniProtKB-SubCell"/>
</dbReference>
<keyword evidence="5 6" id="KW-0472">Membrane</keyword>